<organism evidence="1 2">
    <name type="scientific">Phaseolus angularis</name>
    <name type="common">Azuki bean</name>
    <name type="synonym">Vigna angularis</name>
    <dbReference type="NCBI Taxonomy" id="3914"/>
    <lineage>
        <taxon>Eukaryota</taxon>
        <taxon>Viridiplantae</taxon>
        <taxon>Streptophyta</taxon>
        <taxon>Embryophyta</taxon>
        <taxon>Tracheophyta</taxon>
        <taxon>Spermatophyta</taxon>
        <taxon>Magnoliopsida</taxon>
        <taxon>eudicotyledons</taxon>
        <taxon>Gunneridae</taxon>
        <taxon>Pentapetalae</taxon>
        <taxon>rosids</taxon>
        <taxon>fabids</taxon>
        <taxon>Fabales</taxon>
        <taxon>Fabaceae</taxon>
        <taxon>Papilionoideae</taxon>
        <taxon>50 kb inversion clade</taxon>
        <taxon>NPAAA clade</taxon>
        <taxon>indigoferoid/millettioid clade</taxon>
        <taxon>Phaseoleae</taxon>
        <taxon>Vigna</taxon>
    </lineage>
</organism>
<reference evidence="2" key="1">
    <citation type="journal article" date="2015" name="Proc. Natl. Acad. Sci. U.S.A.">
        <title>Genome sequencing of adzuki bean (Vigna angularis) provides insight into high starch and low fat accumulation and domestication.</title>
        <authorList>
            <person name="Yang K."/>
            <person name="Tian Z."/>
            <person name="Chen C."/>
            <person name="Luo L."/>
            <person name="Zhao B."/>
            <person name="Wang Z."/>
            <person name="Yu L."/>
            <person name="Li Y."/>
            <person name="Sun Y."/>
            <person name="Li W."/>
            <person name="Chen Y."/>
            <person name="Li Y."/>
            <person name="Zhang Y."/>
            <person name="Ai D."/>
            <person name="Zhao J."/>
            <person name="Shang C."/>
            <person name="Ma Y."/>
            <person name="Wu B."/>
            <person name="Wang M."/>
            <person name="Gao L."/>
            <person name="Sun D."/>
            <person name="Zhang P."/>
            <person name="Guo F."/>
            <person name="Wang W."/>
            <person name="Li Y."/>
            <person name="Wang J."/>
            <person name="Varshney R.K."/>
            <person name="Wang J."/>
            <person name="Ling H.Q."/>
            <person name="Wan P."/>
        </authorList>
    </citation>
    <scope>NUCLEOTIDE SEQUENCE</scope>
    <source>
        <strain evidence="2">cv. Jingnong 6</strain>
    </source>
</reference>
<evidence type="ECO:0000313" key="2">
    <source>
        <dbReference type="Proteomes" id="UP000053144"/>
    </source>
</evidence>
<dbReference type="STRING" id="3914.A0A0L9T963"/>
<dbReference type="AlphaFoldDB" id="A0A0L9T963"/>
<dbReference type="Gramene" id="KOM27150">
    <property type="protein sequence ID" value="KOM27150"/>
    <property type="gene ID" value="LR48_Vigan404s000100"/>
</dbReference>
<sequence>MLRDSFAKSRVGQVDRSIIALDLMASYVNSLEKWSNNAKKTVKQQEVEKMLQDIGEMWFRLVQGLGKVSLDQREEVRNHALLCLQYISLKNN</sequence>
<dbReference type="EMBL" id="KQ258370">
    <property type="protein sequence ID" value="KOM27150.1"/>
    <property type="molecule type" value="Genomic_DNA"/>
</dbReference>
<proteinExistence type="predicted"/>
<name>A0A0L9T963_PHAAN</name>
<evidence type="ECO:0000313" key="1">
    <source>
        <dbReference type="EMBL" id="KOM27150.1"/>
    </source>
</evidence>
<dbReference type="Proteomes" id="UP000053144">
    <property type="component" value="Unassembled WGS sequence"/>
</dbReference>
<accession>A0A0L9T963</accession>
<gene>
    <name evidence="1" type="ORF">LR48_Vigan404s000100</name>
</gene>
<protein>
    <submittedName>
        <fullName evidence="1">Uncharacterized protein</fullName>
    </submittedName>
</protein>